<dbReference type="GO" id="GO:0005737">
    <property type="term" value="C:cytoplasm"/>
    <property type="evidence" value="ECO:0007669"/>
    <property type="project" value="TreeGrafter"/>
</dbReference>
<dbReference type="PANTHER" id="PTHR11133">
    <property type="entry name" value="SACCHAROPINE DEHYDROGENASE"/>
    <property type="match status" value="1"/>
</dbReference>
<dbReference type="RefSeq" id="WP_146866642.1">
    <property type="nucleotide sequence ID" value="NZ_BKAU01000006.1"/>
</dbReference>
<accession>A0A512RRB3</accession>
<evidence type="ECO:0000313" key="15">
    <source>
        <dbReference type="EMBL" id="GEP98249.1"/>
    </source>
</evidence>
<dbReference type="Pfam" id="PF05222">
    <property type="entry name" value="AlaDh_PNT_N"/>
    <property type="match status" value="1"/>
</dbReference>
<evidence type="ECO:0000256" key="11">
    <source>
        <dbReference type="ARBA" id="ARBA00047860"/>
    </source>
</evidence>
<feature type="active site" description="Proton donor" evidence="12">
    <location>
        <position position="95"/>
    </location>
</feature>
<evidence type="ECO:0000256" key="4">
    <source>
        <dbReference type="ARBA" id="ARBA00012847"/>
    </source>
</evidence>
<dbReference type="CDD" id="cd05199">
    <property type="entry name" value="SDH_like"/>
    <property type="match status" value="1"/>
</dbReference>
<evidence type="ECO:0000259" key="14">
    <source>
        <dbReference type="SMART" id="SM01003"/>
    </source>
</evidence>
<evidence type="ECO:0000256" key="1">
    <source>
        <dbReference type="ARBA" id="ARBA00004884"/>
    </source>
</evidence>
<reference evidence="15 16" key="1">
    <citation type="submission" date="2019-07" db="EMBL/GenBank/DDBJ databases">
        <title>Whole genome shotgun sequence of Chitinophaga cymbidii NBRC 109752.</title>
        <authorList>
            <person name="Hosoyama A."/>
            <person name="Uohara A."/>
            <person name="Ohji S."/>
            <person name="Ichikawa N."/>
        </authorList>
    </citation>
    <scope>NUCLEOTIDE SEQUENCE [LARGE SCALE GENOMIC DNA]</scope>
    <source>
        <strain evidence="15 16">NBRC 109752</strain>
    </source>
</reference>
<evidence type="ECO:0000256" key="12">
    <source>
        <dbReference type="PIRSR" id="PIRSR018250-1"/>
    </source>
</evidence>
<feature type="active site" description="Proton acceptor" evidence="12">
    <location>
        <position position="77"/>
    </location>
</feature>
<dbReference type="SMART" id="SM01003">
    <property type="entry name" value="AlaDh_PNT_N"/>
    <property type="match status" value="1"/>
</dbReference>
<dbReference type="GO" id="GO:0004754">
    <property type="term" value="F:saccharopine dehydrogenase (NAD+, L-lysine-forming) activity"/>
    <property type="evidence" value="ECO:0007669"/>
    <property type="project" value="UniProtKB-EC"/>
</dbReference>
<dbReference type="Proteomes" id="UP000321436">
    <property type="component" value="Unassembled WGS sequence"/>
</dbReference>
<comment type="similarity">
    <text evidence="2">Belongs to the AlaDH/PNT family.</text>
</comment>
<comment type="catalytic activity">
    <reaction evidence="11">
        <text>L-saccharopine + NAD(+) + H2O = L-lysine + 2-oxoglutarate + NADH + H(+)</text>
        <dbReference type="Rhea" id="RHEA:12440"/>
        <dbReference type="ChEBI" id="CHEBI:15377"/>
        <dbReference type="ChEBI" id="CHEBI:15378"/>
        <dbReference type="ChEBI" id="CHEBI:16810"/>
        <dbReference type="ChEBI" id="CHEBI:32551"/>
        <dbReference type="ChEBI" id="CHEBI:57540"/>
        <dbReference type="ChEBI" id="CHEBI:57945"/>
        <dbReference type="ChEBI" id="CHEBI:57951"/>
        <dbReference type="EC" id="1.5.1.7"/>
    </reaction>
</comment>
<keyword evidence="9" id="KW-1015">Disulfide bond</keyword>
<dbReference type="AlphaFoldDB" id="A0A512RRB3"/>
<evidence type="ECO:0000256" key="6">
    <source>
        <dbReference type="ARBA" id="ARBA00022605"/>
    </source>
</evidence>
<evidence type="ECO:0000256" key="5">
    <source>
        <dbReference type="ARBA" id="ARBA00021221"/>
    </source>
</evidence>
<dbReference type="InterPro" id="IPR007886">
    <property type="entry name" value="AlaDH/PNT_N"/>
</dbReference>
<evidence type="ECO:0000256" key="10">
    <source>
        <dbReference type="ARBA" id="ARBA00033228"/>
    </source>
</evidence>
<dbReference type="InterPro" id="IPR051168">
    <property type="entry name" value="AASS"/>
</dbReference>
<dbReference type="InterPro" id="IPR007698">
    <property type="entry name" value="AlaDH/PNT_NAD(H)-bd"/>
</dbReference>
<evidence type="ECO:0000256" key="3">
    <source>
        <dbReference type="ARBA" id="ARBA00011245"/>
    </source>
</evidence>
<evidence type="ECO:0000313" key="16">
    <source>
        <dbReference type="Proteomes" id="UP000321436"/>
    </source>
</evidence>
<proteinExistence type="inferred from homology"/>
<name>A0A512RRB3_9BACT</name>
<dbReference type="GO" id="GO:0019878">
    <property type="term" value="P:lysine biosynthetic process via aminoadipic acid"/>
    <property type="evidence" value="ECO:0007669"/>
    <property type="project" value="UniProtKB-UniPathway"/>
</dbReference>
<organism evidence="15 16">
    <name type="scientific">Chitinophaga cymbidii</name>
    <dbReference type="NCBI Taxonomy" id="1096750"/>
    <lineage>
        <taxon>Bacteria</taxon>
        <taxon>Pseudomonadati</taxon>
        <taxon>Bacteroidota</taxon>
        <taxon>Chitinophagia</taxon>
        <taxon>Chitinophagales</taxon>
        <taxon>Chitinophagaceae</taxon>
        <taxon>Chitinophaga</taxon>
    </lineage>
</organism>
<evidence type="ECO:0000256" key="7">
    <source>
        <dbReference type="ARBA" id="ARBA00023002"/>
    </source>
</evidence>
<comment type="pathway">
    <text evidence="1">Amino-acid biosynthesis; L-lysine biosynthesis via AAA pathway; L-lysine from L-alpha-aminoadipate (fungal route): step 3/3.</text>
</comment>
<dbReference type="UniPathway" id="UPA00033">
    <property type="reaction ID" value="UER00034"/>
</dbReference>
<dbReference type="OrthoDB" id="1141481at2"/>
<sequence length="412" mass="46989">MTAQLTHIGLIREEKIPQDNRVAFTPLQCKWIMTHYSGIQITVQPSPHRSYKDEEYIAAGVPMQEDLSHCDILLGIKEVPVERLLPGKTYLFFSHTKKQQPQNQAMLQSIMEKNITLIDYECLVHEDGQRILGFGFFAGVVGAHNGLLEYGRRTGLFSFKRVHECHDFQELITHYFGVKLPPLKIVATGSGRVTAGILEVMGLLAIKYIPPEEFLFNDYAYPVYTQLKAGELYLRKTDKTYSREDFHANPEKYDCKFLPYVTSSDILMNGIYWEKGIEPLFTWSDLTKDNFRIRVIADITDDKHGSIPCNLGDGTIENPSYGVNRYTQKKTAPYDEDAVTMMCVGNLPNELPRDASQFFGDQLMKYVFDELLKDKSPLIEKATITRNGRLTERYAYLQEYATGTGNKASAVE</sequence>
<dbReference type="PIRSF" id="PIRSF018250">
    <property type="entry name" value="Saccharopine_DH_Lys"/>
    <property type="match status" value="1"/>
</dbReference>
<comment type="caution">
    <text evidence="15">The sequence shown here is derived from an EMBL/GenBank/DDBJ whole genome shotgun (WGS) entry which is preliminary data.</text>
</comment>
<keyword evidence="7" id="KW-0560">Oxidoreductase</keyword>
<dbReference type="EMBL" id="BKAU01000006">
    <property type="protein sequence ID" value="GEP98249.1"/>
    <property type="molecule type" value="Genomic_DNA"/>
</dbReference>
<dbReference type="Gene3D" id="3.40.50.720">
    <property type="entry name" value="NAD(P)-binding Rossmann-like Domain"/>
    <property type="match status" value="2"/>
</dbReference>
<keyword evidence="6" id="KW-0028">Amino-acid biosynthesis</keyword>
<dbReference type="PANTHER" id="PTHR11133:SF23">
    <property type="entry name" value="SACCHAROPINE DEHYDROGENASE [NAD(+), L-LYSINE-FORMING]"/>
    <property type="match status" value="1"/>
</dbReference>
<keyword evidence="8 13" id="KW-0520">NAD</keyword>
<dbReference type="Pfam" id="PF01262">
    <property type="entry name" value="AlaDh_PNT_C"/>
    <property type="match status" value="1"/>
</dbReference>
<dbReference type="EC" id="1.5.1.7" evidence="4"/>
<evidence type="ECO:0000256" key="9">
    <source>
        <dbReference type="ARBA" id="ARBA00023157"/>
    </source>
</evidence>
<feature type="binding site" evidence="13">
    <location>
        <position position="245"/>
    </location>
    <ligand>
        <name>NAD(+)</name>
        <dbReference type="ChEBI" id="CHEBI:57540"/>
    </ligand>
</feature>
<feature type="binding site" evidence="13">
    <location>
        <position position="272"/>
    </location>
    <ligand>
        <name>NAD(+)</name>
        <dbReference type="ChEBI" id="CHEBI:57540"/>
    </ligand>
</feature>
<evidence type="ECO:0000256" key="2">
    <source>
        <dbReference type="ARBA" id="ARBA00005689"/>
    </source>
</evidence>
<feature type="domain" description="Alanine dehydrogenase/pyridine nucleotide transhydrogenase N-terminal" evidence="14">
    <location>
        <begin position="9"/>
        <end position="141"/>
    </location>
</feature>
<dbReference type="SUPFAM" id="SSF52283">
    <property type="entry name" value="Formate/glycerate dehydrogenase catalytic domain-like"/>
    <property type="match status" value="1"/>
</dbReference>
<protein>
    <recommendedName>
        <fullName evidence="5">Saccharopine dehydrogenase [NAD(+), L-lysine-forming]</fullName>
        <ecNumber evidence="4">1.5.1.7</ecNumber>
    </recommendedName>
    <alternativeName>
        <fullName evidence="10">Lysine--2-oxoglutarate reductase</fullName>
    </alternativeName>
</protein>
<comment type="subunit">
    <text evidence="3">Monomer.</text>
</comment>
<keyword evidence="16" id="KW-1185">Reference proteome</keyword>
<evidence type="ECO:0000256" key="8">
    <source>
        <dbReference type="ARBA" id="ARBA00023027"/>
    </source>
</evidence>
<evidence type="ECO:0000256" key="13">
    <source>
        <dbReference type="PIRSR" id="PIRSR018250-3"/>
    </source>
</evidence>
<dbReference type="InterPro" id="IPR027281">
    <property type="entry name" value="Lys1"/>
</dbReference>
<gene>
    <name evidence="15" type="ORF">CCY01nite_45090</name>
</gene>